<dbReference type="InterPro" id="IPR017437">
    <property type="entry name" value="ATP-NAD_kinase_PpnK-typ_C"/>
</dbReference>
<evidence type="ECO:0000256" key="2">
    <source>
        <dbReference type="ARBA" id="ARBA00022679"/>
    </source>
</evidence>
<reference evidence="9 10" key="1">
    <citation type="submission" date="2018-05" db="EMBL/GenBank/DDBJ databases">
        <title>Draft genome of Methanospirillum lacunae Ki8-1.</title>
        <authorList>
            <person name="Dueholm M.S."/>
            <person name="Nielsen P.H."/>
            <person name="Bakmann L.F."/>
            <person name="Otzen D.E."/>
        </authorList>
    </citation>
    <scope>NUCLEOTIDE SEQUENCE [LARGE SCALE GENOMIC DNA]</scope>
    <source>
        <strain evidence="9 10">Ki8-1</strain>
    </source>
</reference>
<organism evidence="9 10">
    <name type="scientific">Methanospirillum lacunae</name>
    <dbReference type="NCBI Taxonomy" id="668570"/>
    <lineage>
        <taxon>Archaea</taxon>
        <taxon>Methanobacteriati</taxon>
        <taxon>Methanobacteriota</taxon>
        <taxon>Stenosarchaea group</taxon>
        <taxon>Methanomicrobia</taxon>
        <taxon>Methanomicrobiales</taxon>
        <taxon>Methanospirillaceae</taxon>
        <taxon>Methanospirillum</taxon>
    </lineage>
</organism>
<sequence>MEILIVVRIEDSRVREYANQLSNHLTKLGHTVRLGPENLHKEQKKLFDSLSPPDLVVVVGGDGTILLTTQLMPVQVPLIGVNWGEVGFLADLEPEVAFRFFDYFSLPIKIEPRMRISLSVDGEYIGDALNEALIVTDRPAKMLKFLIHINGVVAERFRADGLLISTPTGSTAYAMSAGGPIVDPRVEGFLMVPLAPFMLSNRPHLIDSSRTVKVTLEAEKPAKLVIDGQIICHIGEMSTIDIIRSTKPALFVDAGQNFFEKINRKLKHL</sequence>
<evidence type="ECO:0000256" key="7">
    <source>
        <dbReference type="ARBA" id="ARBA00023027"/>
    </source>
</evidence>
<proteinExistence type="inferred from homology"/>
<feature type="binding site" evidence="8">
    <location>
        <position position="141"/>
    </location>
    <ligand>
        <name>NAD(+)</name>
        <dbReference type="ChEBI" id="CHEBI:57540"/>
    </ligand>
</feature>
<dbReference type="GeneID" id="97549446"/>
<dbReference type="AlphaFoldDB" id="A0A2V2N8U7"/>
<dbReference type="RefSeq" id="WP_109967365.1">
    <property type="nucleotide sequence ID" value="NZ_CP176093.1"/>
</dbReference>
<keyword evidence="1 8" id="KW-0963">Cytoplasm</keyword>
<keyword evidence="5 8" id="KW-0067">ATP-binding</keyword>
<evidence type="ECO:0000256" key="6">
    <source>
        <dbReference type="ARBA" id="ARBA00022857"/>
    </source>
</evidence>
<evidence type="ECO:0000313" key="9">
    <source>
        <dbReference type="EMBL" id="PWR74086.1"/>
    </source>
</evidence>
<keyword evidence="4 8" id="KW-0418">Kinase</keyword>
<dbReference type="Pfam" id="PF01513">
    <property type="entry name" value="NAD_kinase"/>
    <property type="match status" value="1"/>
</dbReference>
<name>A0A2V2N8U7_9EURY</name>
<feature type="binding site" evidence="8">
    <location>
        <position position="229"/>
    </location>
    <ligand>
        <name>NAD(+)</name>
        <dbReference type="ChEBI" id="CHEBI:57540"/>
    </ligand>
</feature>
<comment type="catalytic activity">
    <reaction evidence="8">
        <text>NAD(+) + ATP = ADP + NADP(+) + H(+)</text>
        <dbReference type="Rhea" id="RHEA:18629"/>
        <dbReference type="ChEBI" id="CHEBI:15378"/>
        <dbReference type="ChEBI" id="CHEBI:30616"/>
        <dbReference type="ChEBI" id="CHEBI:57540"/>
        <dbReference type="ChEBI" id="CHEBI:58349"/>
        <dbReference type="ChEBI" id="CHEBI:456216"/>
        <dbReference type="EC" id="2.7.1.23"/>
    </reaction>
</comment>
<feature type="binding site" evidence="8">
    <location>
        <begin position="130"/>
        <end position="131"/>
    </location>
    <ligand>
        <name>NAD(+)</name>
        <dbReference type="ChEBI" id="CHEBI:57540"/>
    </ligand>
</feature>
<dbReference type="GO" id="GO:0005524">
    <property type="term" value="F:ATP binding"/>
    <property type="evidence" value="ECO:0007669"/>
    <property type="project" value="UniProtKB-KW"/>
</dbReference>
<evidence type="ECO:0000256" key="3">
    <source>
        <dbReference type="ARBA" id="ARBA00022741"/>
    </source>
</evidence>
<evidence type="ECO:0000256" key="8">
    <source>
        <dbReference type="HAMAP-Rule" id="MF_00361"/>
    </source>
</evidence>
<dbReference type="InterPro" id="IPR002504">
    <property type="entry name" value="NADK"/>
</dbReference>
<dbReference type="EC" id="2.7.1.23" evidence="8"/>
<feature type="binding site" evidence="8">
    <location>
        <position position="195"/>
    </location>
    <ligand>
        <name>NAD(+)</name>
        <dbReference type="ChEBI" id="CHEBI:57540"/>
    </ligand>
</feature>
<dbReference type="GO" id="GO:0003951">
    <property type="term" value="F:NAD+ kinase activity"/>
    <property type="evidence" value="ECO:0007669"/>
    <property type="project" value="UniProtKB-UniRule"/>
</dbReference>
<dbReference type="InterPro" id="IPR016064">
    <property type="entry name" value="NAD/diacylglycerol_kinase_sf"/>
</dbReference>
<comment type="caution">
    <text evidence="8">Lacks conserved residue(s) required for the propagation of feature annotation.</text>
</comment>
<dbReference type="GO" id="GO:0005737">
    <property type="term" value="C:cytoplasm"/>
    <property type="evidence" value="ECO:0007669"/>
    <property type="project" value="UniProtKB-SubCell"/>
</dbReference>
<comment type="function">
    <text evidence="8">Involved in the regulation of the intracellular balance of NAD and NADP, and is a key enzyme in the biosynthesis of NADP. Catalyzes specifically the phosphorylation on 2'-hydroxyl of the adenosine moiety of NAD to yield NADP.</text>
</comment>
<dbReference type="PANTHER" id="PTHR20275:SF43">
    <property type="entry name" value="BIFUNCTIONAL NADP PHOSPHATASE_NAD KINASE"/>
    <property type="match status" value="1"/>
</dbReference>
<evidence type="ECO:0000256" key="5">
    <source>
        <dbReference type="ARBA" id="ARBA00022840"/>
    </source>
</evidence>
<dbReference type="OrthoDB" id="77798at2157"/>
<protein>
    <recommendedName>
        <fullName evidence="8">NAD kinase</fullName>
        <ecNumber evidence="8">2.7.1.23</ecNumber>
    </recommendedName>
    <alternativeName>
        <fullName evidence="8">ATP-dependent NAD kinase</fullName>
    </alternativeName>
</protein>
<comment type="caution">
    <text evidence="9">The sequence shown here is derived from an EMBL/GenBank/DDBJ whole genome shotgun (WGS) entry which is preliminary data.</text>
</comment>
<feature type="binding site" evidence="8">
    <location>
        <begin position="62"/>
        <end position="63"/>
    </location>
    <ligand>
        <name>NAD(+)</name>
        <dbReference type="ChEBI" id="CHEBI:57540"/>
    </ligand>
</feature>
<keyword evidence="7 8" id="KW-0520">NAD</keyword>
<comment type="cofactor">
    <cofactor evidence="8">
        <name>a divalent metal cation</name>
        <dbReference type="ChEBI" id="CHEBI:60240"/>
    </cofactor>
</comment>
<keyword evidence="2 8" id="KW-0808">Transferase</keyword>
<evidence type="ECO:0000256" key="4">
    <source>
        <dbReference type="ARBA" id="ARBA00022777"/>
    </source>
</evidence>
<feature type="binding site" evidence="8">
    <location>
        <begin position="171"/>
        <end position="176"/>
    </location>
    <ligand>
        <name>NAD(+)</name>
        <dbReference type="ChEBI" id="CHEBI:57540"/>
    </ligand>
</feature>
<dbReference type="EMBL" id="QGMY01000002">
    <property type="protein sequence ID" value="PWR74086.1"/>
    <property type="molecule type" value="Genomic_DNA"/>
</dbReference>
<feature type="binding site" evidence="8">
    <location>
        <position position="160"/>
    </location>
    <ligand>
        <name>NAD(+)</name>
        <dbReference type="ChEBI" id="CHEBI:57540"/>
    </ligand>
</feature>
<gene>
    <name evidence="8" type="primary">nadK</name>
    <name evidence="9" type="ORF">DK846_02705</name>
</gene>
<dbReference type="GO" id="GO:0006741">
    <property type="term" value="P:NADP+ biosynthetic process"/>
    <property type="evidence" value="ECO:0007669"/>
    <property type="project" value="UniProtKB-UniRule"/>
</dbReference>
<dbReference type="GO" id="GO:0046872">
    <property type="term" value="F:metal ion binding"/>
    <property type="evidence" value="ECO:0007669"/>
    <property type="project" value="UniProtKB-UniRule"/>
</dbReference>
<dbReference type="InterPro" id="IPR017438">
    <property type="entry name" value="ATP-NAD_kinase_N"/>
</dbReference>
<dbReference type="GO" id="GO:0019674">
    <property type="term" value="P:NAD+ metabolic process"/>
    <property type="evidence" value="ECO:0007669"/>
    <property type="project" value="InterPro"/>
</dbReference>
<dbReference type="Gene3D" id="3.40.50.10330">
    <property type="entry name" value="Probable inorganic polyphosphate/atp-NAD kinase, domain 1"/>
    <property type="match status" value="1"/>
</dbReference>
<keyword evidence="10" id="KW-1185">Reference proteome</keyword>
<dbReference type="HAMAP" id="MF_00361">
    <property type="entry name" value="NAD_kinase"/>
    <property type="match status" value="1"/>
</dbReference>
<dbReference type="Gene3D" id="2.60.200.30">
    <property type="entry name" value="Probable inorganic polyphosphate/atp-NAD kinase, domain 2"/>
    <property type="match status" value="1"/>
</dbReference>
<dbReference type="PANTHER" id="PTHR20275">
    <property type="entry name" value="NAD KINASE"/>
    <property type="match status" value="1"/>
</dbReference>
<dbReference type="Proteomes" id="UP000245657">
    <property type="component" value="Unassembled WGS sequence"/>
</dbReference>
<evidence type="ECO:0000256" key="1">
    <source>
        <dbReference type="ARBA" id="ARBA00022490"/>
    </source>
</evidence>
<keyword evidence="6 8" id="KW-0521">NADP</keyword>
<keyword evidence="3 8" id="KW-0547">Nucleotide-binding</keyword>
<accession>A0A2V2N8U7</accession>
<dbReference type="SUPFAM" id="SSF111331">
    <property type="entry name" value="NAD kinase/diacylglycerol kinase-like"/>
    <property type="match status" value="1"/>
</dbReference>
<evidence type="ECO:0000313" key="10">
    <source>
        <dbReference type="Proteomes" id="UP000245657"/>
    </source>
</evidence>
<comment type="subcellular location">
    <subcellularLocation>
        <location evidence="8">Cytoplasm</location>
    </subcellularLocation>
</comment>
<feature type="binding site" evidence="8">
    <location>
        <position position="158"/>
    </location>
    <ligand>
        <name>NAD(+)</name>
        <dbReference type="ChEBI" id="CHEBI:57540"/>
    </ligand>
</feature>
<comment type="similarity">
    <text evidence="8">Belongs to the NAD kinase family.</text>
</comment>
<dbReference type="Pfam" id="PF20143">
    <property type="entry name" value="NAD_kinase_C"/>
    <property type="match status" value="1"/>
</dbReference>
<feature type="active site" description="Proton acceptor" evidence="8">
    <location>
        <position position="62"/>
    </location>
</feature>